<dbReference type="Proteomes" id="UP000293568">
    <property type="component" value="Chromosome"/>
</dbReference>
<protein>
    <submittedName>
        <fullName evidence="2">Gfo/Idh/MocA family oxidoreductase</fullName>
    </submittedName>
</protein>
<dbReference type="InterPro" id="IPR036291">
    <property type="entry name" value="NAD(P)-bd_dom_sf"/>
</dbReference>
<evidence type="ECO:0000259" key="1">
    <source>
        <dbReference type="Pfam" id="PF01408"/>
    </source>
</evidence>
<reference evidence="2 3" key="1">
    <citation type="submission" date="2019-01" db="EMBL/GenBank/DDBJ databases">
        <title>Genome sequencing of strain FW100M-2.</title>
        <authorList>
            <person name="Heo J."/>
            <person name="Kim S.-J."/>
            <person name="Kim J.-S."/>
            <person name="Hong S.-B."/>
            <person name="Kwon S.-W."/>
        </authorList>
    </citation>
    <scope>NUCLEOTIDE SEQUENCE [LARGE SCALE GENOMIC DNA]</scope>
    <source>
        <strain evidence="2 3">FW100M-2</strain>
    </source>
</reference>
<sequence>MNKPIAFSIVGGAGFRAQYFLRIAEALPEWFRVSGLVVRDSVKGQAMKERWRVPVYASLEELLEREHSDFAVLAVSPSVAAGYMEQLAERGVPILAETPPAGTLEELLALNETMARLGAKIQIAEQYQFHPIQQARLAVMESGRIGAVSQTTVSISHYYHAVSLIRQMLGVRFEDVRVQAMQFDSEWVAGPDRSGPPKEDKLAKSERVLAWLTFEGNKLGIYDFTKDQHRSWTRFNHLNVRGERGEISDNRITAQDQACRQVRIDLKRINKGEYENQEGYFLQGIMAGDQWVYENPFAPGRLYDDEIAIAACLLKMGQYAAGGSSFYSLAEASQDCYIGWLIEEAVRTGETIRSVRQPWSEAGISR</sequence>
<dbReference type="OrthoDB" id="9772350at2"/>
<evidence type="ECO:0000313" key="3">
    <source>
        <dbReference type="Proteomes" id="UP000293568"/>
    </source>
</evidence>
<dbReference type="Gene3D" id="3.40.50.720">
    <property type="entry name" value="NAD(P)-binding Rossmann-like Domain"/>
    <property type="match status" value="1"/>
</dbReference>
<dbReference type="PANTHER" id="PTHR43377:SF2">
    <property type="entry name" value="BINDING ROSSMANN FOLD OXIDOREDUCTASE, PUTATIVE (AFU_ORTHOLOGUE AFUA_4G00560)-RELATED"/>
    <property type="match status" value="1"/>
</dbReference>
<dbReference type="InterPro" id="IPR051450">
    <property type="entry name" value="Gfo/Idh/MocA_Oxidoreductases"/>
</dbReference>
<name>A0A4P6F0I0_9BACL</name>
<dbReference type="AlphaFoldDB" id="A0A4P6F0I0"/>
<keyword evidence="3" id="KW-1185">Reference proteome</keyword>
<dbReference type="KEGG" id="pprt:ET464_15625"/>
<organism evidence="2 3">
    <name type="scientific">Paenibacillus protaetiae</name>
    <dbReference type="NCBI Taxonomy" id="2509456"/>
    <lineage>
        <taxon>Bacteria</taxon>
        <taxon>Bacillati</taxon>
        <taxon>Bacillota</taxon>
        <taxon>Bacilli</taxon>
        <taxon>Bacillales</taxon>
        <taxon>Paenibacillaceae</taxon>
        <taxon>Paenibacillus</taxon>
    </lineage>
</organism>
<dbReference type="PANTHER" id="PTHR43377">
    <property type="entry name" value="BILIVERDIN REDUCTASE A"/>
    <property type="match status" value="1"/>
</dbReference>
<dbReference type="SUPFAM" id="SSF51735">
    <property type="entry name" value="NAD(P)-binding Rossmann-fold domains"/>
    <property type="match status" value="1"/>
</dbReference>
<gene>
    <name evidence="2" type="ORF">ET464_15625</name>
</gene>
<dbReference type="InterPro" id="IPR000683">
    <property type="entry name" value="Gfo/Idh/MocA-like_OxRdtase_N"/>
</dbReference>
<dbReference type="RefSeq" id="WP_129442429.1">
    <property type="nucleotide sequence ID" value="NZ_CP035492.1"/>
</dbReference>
<dbReference type="EMBL" id="CP035492">
    <property type="protein sequence ID" value="QAY67599.1"/>
    <property type="molecule type" value="Genomic_DNA"/>
</dbReference>
<feature type="domain" description="Gfo/Idh/MocA-like oxidoreductase N-terminal" evidence="1">
    <location>
        <begin position="7"/>
        <end position="123"/>
    </location>
</feature>
<dbReference type="GO" id="GO:0000166">
    <property type="term" value="F:nucleotide binding"/>
    <property type="evidence" value="ECO:0007669"/>
    <property type="project" value="InterPro"/>
</dbReference>
<dbReference type="Pfam" id="PF01408">
    <property type="entry name" value="GFO_IDH_MocA"/>
    <property type="match status" value="1"/>
</dbReference>
<evidence type="ECO:0000313" key="2">
    <source>
        <dbReference type="EMBL" id="QAY67599.1"/>
    </source>
</evidence>
<proteinExistence type="predicted"/>
<accession>A0A4P6F0I0</accession>